<dbReference type="PANTHER" id="PTHR30083:SF1">
    <property type="entry name" value="TRANSCRIPTIONAL REGULATOR"/>
    <property type="match status" value="1"/>
</dbReference>
<dbReference type="InterPro" id="IPR036086">
    <property type="entry name" value="ParB/Sulfiredoxin_sf"/>
</dbReference>
<name>A0A1V0NU83_LACLC</name>
<dbReference type="InterPro" id="IPR003115">
    <property type="entry name" value="ParB_N"/>
</dbReference>
<protein>
    <submittedName>
        <fullName evidence="2">Transcriptional regulator</fullName>
    </submittedName>
</protein>
<evidence type="ECO:0000259" key="1">
    <source>
        <dbReference type="SMART" id="SM00470"/>
    </source>
</evidence>
<accession>A0A1V0NU83</accession>
<evidence type="ECO:0000313" key="3">
    <source>
        <dbReference type="Proteomes" id="UP000663552"/>
    </source>
</evidence>
<gene>
    <name evidence="2" type="ORF">LL1196_1629</name>
</gene>
<dbReference type="PANTHER" id="PTHR30083">
    <property type="entry name" value="TRANSCRIPTIONAL REGULATOR-RELATED"/>
    <property type="match status" value="1"/>
</dbReference>
<feature type="domain" description="ParB-like N-terminal" evidence="1">
    <location>
        <begin position="13"/>
        <end position="109"/>
    </location>
</feature>
<dbReference type="SMART" id="SM00470">
    <property type="entry name" value="ParB"/>
    <property type="match status" value="1"/>
</dbReference>
<dbReference type="RefSeq" id="WP_014572475.1">
    <property type="nucleotide sequence ID" value="NZ_CP015900.2"/>
</dbReference>
<proteinExistence type="predicted"/>
<dbReference type="SUPFAM" id="SSF110849">
    <property type="entry name" value="ParB/Sulfiredoxin"/>
    <property type="match status" value="1"/>
</dbReference>
<sequence length="180" mass="21196">MGDIFISPAYQIKRVPIEKIRANTYNPNRTAPPEFRLLERSILEDGYTMPIVCYYDKEKDFYEIVDGFHRYLVMKRSEEIAQREGNCLPVSIIDRPLENRIASTIRHNRARGTHSIELMTEIVQQLVESGLSDQWIMKHIGMDKEELLRLKQLSGLASLFQNQDFSRSWTWKEDEEISEE</sequence>
<organism evidence="2 3">
    <name type="scientific">Lactococcus lactis subsp. cremoris</name>
    <name type="common">Streptococcus cremoris</name>
    <dbReference type="NCBI Taxonomy" id="1359"/>
    <lineage>
        <taxon>Bacteria</taxon>
        <taxon>Bacillati</taxon>
        <taxon>Bacillota</taxon>
        <taxon>Bacilli</taxon>
        <taxon>Lactobacillales</taxon>
        <taxon>Streptococcaceae</taxon>
        <taxon>Lactococcus</taxon>
    </lineage>
</organism>
<dbReference type="GO" id="GO:0071453">
    <property type="term" value="P:cellular response to oxygen levels"/>
    <property type="evidence" value="ECO:0007669"/>
    <property type="project" value="TreeGrafter"/>
</dbReference>
<dbReference type="Pfam" id="PF02195">
    <property type="entry name" value="ParB_N"/>
    <property type="match status" value="1"/>
</dbReference>
<dbReference type="Proteomes" id="UP000663552">
    <property type="component" value="Chromosome"/>
</dbReference>
<dbReference type="Gene3D" id="3.90.1530.10">
    <property type="entry name" value="Conserved hypothetical protein from pyrococcus furiosus pfu- 392566-001, ParB domain"/>
    <property type="match status" value="1"/>
</dbReference>
<reference evidence="2" key="1">
    <citation type="journal article" date="2020" name="Mol. Microbiol.">
        <title>The CWPS Rubik's cube: Linking diversity of cell wall polysaccharide structures with the encoded biosynthetic machinery of selected Lactococcus lactis strains.</title>
        <authorList>
            <person name="Mahony J."/>
            <person name="Frantzen C."/>
            <person name="Vinogradov E."/>
            <person name="Sadovskaya I."/>
            <person name="Theodorou I."/>
            <person name="Kelleher P."/>
            <person name="Chapot-Chartier M.P."/>
            <person name="Cambillau C."/>
            <person name="Holo H."/>
            <person name="van Sinderen D."/>
        </authorList>
    </citation>
    <scope>NUCLEOTIDE SEQUENCE</scope>
    <source>
        <strain evidence="2">1196</strain>
    </source>
</reference>
<dbReference type="AlphaFoldDB" id="A0A1V0NU83"/>
<dbReference type="EMBL" id="CP032148">
    <property type="protein sequence ID" value="QSD63250.1"/>
    <property type="molecule type" value="Genomic_DNA"/>
</dbReference>
<evidence type="ECO:0000313" key="2">
    <source>
        <dbReference type="EMBL" id="QSD63250.1"/>
    </source>
</evidence>
<dbReference type="CDD" id="cd16397">
    <property type="entry name" value="IbrB_like"/>
    <property type="match status" value="1"/>
</dbReference>